<dbReference type="InterPro" id="IPR058706">
    <property type="entry name" value="zf-C2H2_AHC1-like"/>
</dbReference>
<gene>
    <name evidence="3" type="ORF">B0A50_05678</name>
</gene>
<keyword evidence="4" id="KW-1185">Reference proteome</keyword>
<feature type="compositionally biased region" description="Low complexity" evidence="1">
    <location>
        <begin position="520"/>
        <end position="534"/>
    </location>
</feature>
<dbReference type="Proteomes" id="UP000308549">
    <property type="component" value="Unassembled WGS sequence"/>
</dbReference>
<feature type="compositionally biased region" description="Basic and acidic residues" evidence="1">
    <location>
        <begin position="116"/>
        <end position="128"/>
    </location>
</feature>
<evidence type="ECO:0000313" key="3">
    <source>
        <dbReference type="EMBL" id="TKA24690.1"/>
    </source>
</evidence>
<feature type="compositionally biased region" description="Polar residues" evidence="1">
    <location>
        <begin position="88"/>
        <end position="102"/>
    </location>
</feature>
<feature type="compositionally biased region" description="Polar residues" evidence="1">
    <location>
        <begin position="415"/>
        <end position="436"/>
    </location>
</feature>
<feature type="region of interest" description="Disordered" evidence="1">
    <location>
        <begin position="226"/>
        <end position="248"/>
    </location>
</feature>
<dbReference type="OrthoDB" id="5355528at2759"/>
<evidence type="ECO:0000313" key="4">
    <source>
        <dbReference type="Proteomes" id="UP000308549"/>
    </source>
</evidence>
<name>A0A4U0TRE6_9PEZI</name>
<evidence type="ECO:0000259" key="2">
    <source>
        <dbReference type="Pfam" id="PF25909"/>
    </source>
</evidence>
<feature type="region of interest" description="Disordered" evidence="1">
    <location>
        <begin position="33"/>
        <end position="130"/>
    </location>
</feature>
<protein>
    <recommendedName>
        <fullName evidence="2">AHC1-like C2H2 zinc-finger domain-containing protein</fullName>
    </recommendedName>
</protein>
<sequence length="701" mass="74713">MESCFKLWCSDQFAPRLQMGKAALETMRASPVVESMSMLNKPKRKRTSSPDPCSPPRDQPVKKHRSEGGSIQQELPGMPRTAPKADLQQAQILRQSSCASPRSTDKQQKGAGSNEGEMRARPRTDSLTDHVMQVDSEAGEARRRPAVAVKLEGASTNDDPALKAAEAVSDLSPLQQVIENEFNMQILVKHNELRLIEQELAKCQIALEQLRRCQLRPFPGVENPASSISAGTGPAIAPSPGNTQPSHSAPYGVTDGPYTRHYQRWLLPDAQFDSMPDHFLSPAESGPHTGVRSTRGHGTARKSVSKPISVPGRTSDALHSLPNYPMPAAPKDKSSPLVLRRSTDGQLVKLICNNCLRGNFSSIQGFLNHCRIAHKVDYKSHDAAAVDCGRVLEEHEMASLPPETHAMPAAPKLSGSRSSSTVNTPFKTSSHVHPMNQSGATAVSAPHAHQGKAVNALKPVPVPSWARPVHNAEGAQFTPSSQAPRLSAQFAKYQLGGNLEQAITNAKQKVDIGADEEMASPDAPDSASPISLAPGSRTIPGASRAGSLAPPGNTTRPPSRKGYWEAVQRHGLSPLHPAPAPDLSVPLHGHAQIPESPSELSPNLSPHTADNNPGLVSDHEDDDHGSASEDDVPHAPAAHSLLAVRRGGCADRVHGMDLDVAVDDDISGEHGVVIRRNSMLAADDNSPGAASSASRKLGKDA</sequence>
<comment type="caution">
    <text evidence="3">The sequence shown here is derived from an EMBL/GenBank/DDBJ whole genome shotgun (WGS) entry which is preliminary data.</text>
</comment>
<feature type="region of interest" description="Disordered" evidence="1">
    <location>
        <begin position="282"/>
        <end position="337"/>
    </location>
</feature>
<feature type="region of interest" description="Disordered" evidence="1">
    <location>
        <begin position="403"/>
        <end position="436"/>
    </location>
</feature>
<feature type="compositionally biased region" description="Low complexity" evidence="1">
    <location>
        <begin position="594"/>
        <end position="606"/>
    </location>
</feature>
<organism evidence="3 4">
    <name type="scientific">Salinomyces thailandicus</name>
    <dbReference type="NCBI Taxonomy" id="706561"/>
    <lineage>
        <taxon>Eukaryota</taxon>
        <taxon>Fungi</taxon>
        <taxon>Dikarya</taxon>
        <taxon>Ascomycota</taxon>
        <taxon>Pezizomycotina</taxon>
        <taxon>Dothideomycetes</taxon>
        <taxon>Dothideomycetidae</taxon>
        <taxon>Mycosphaerellales</taxon>
        <taxon>Teratosphaeriaceae</taxon>
        <taxon>Salinomyces</taxon>
    </lineage>
</organism>
<accession>A0A4U0TRE6</accession>
<proteinExistence type="predicted"/>
<feature type="compositionally biased region" description="Basic residues" evidence="1">
    <location>
        <begin position="294"/>
        <end position="304"/>
    </location>
</feature>
<dbReference type="AlphaFoldDB" id="A0A4U0TRE6"/>
<feature type="region of interest" description="Disordered" evidence="1">
    <location>
        <begin position="517"/>
        <end position="633"/>
    </location>
</feature>
<feature type="compositionally biased region" description="Basic and acidic residues" evidence="1">
    <location>
        <begin position="622"/>
        <end position="633"/>
    </location>
</feature>
<feature type="domain" description="AHC1-like C2H2 zinc-finger" evidence="2">
    <location>
        <begin position="338"/>
        <end position="395"/>
    </location>
</feature>
<dbReference type="Pfam" id="PF25909">
    <property type="entry name" value="zf-C2H2_AHC1"/>
    <property type="match status" value="1"/>
</dbReference>
<evidence type="ECO:0000256" key="1">
    <source>
        <dbReference type="SAM" id="MobiDB-lite"/>
    </source>
</evidence>
<dbReference type="EMBL" id="NAJL01000041">
    <property type="protein sequence ID" value="TKA24690.1"/>
    <property type="molecule type" value="Genomic_DNA"/>
</dbReference>
<feature type="region of interest" description="Disordered" evidence="1">
    <location>
        <begin position="678"/>
        <end position="701"/>
    </location>
</feature>
<reference evidence="3 4" key="1">
    <citation type="submission" date="2017-03" db="EMBL/GenBank/DDBJ databases">
        <title>Genomes of endolithic fungi from Antarctica.</title>
        <authorList>
            <person name="Coleine C."/>
            <person name="Masonjones S."/>
            <person name="Stajich J.E."/>
        </authorList>
    </citation>
    <scope>NUCLEOTIDE SEQUENCE [LARGE SCALE GENOMIC DNA]</scope>
    <source>
        <strain evidence="3 4">CCFEE 6315</strain>
    </source>
</reference>